<evidence type="ECO:0000256" key="6">
    <source>
        <dbReference type="ARBA" id="ARBA00023002"/>
    </source>
</evidence>
<comment type="similarity">
    <text evidence="2">Belongs to the VKOR family.</text>
</comment>
<name>A0A5J5GGF0_9RHOB</name>
<keyword evidence="4" id="KW-0874">Quinone</keyword>
<dbReference type="GO" id="GO:0048038">
    <property type="term" value="F:quinone binding"/>
    <property type="evidence" value="ECO:0007669"/>
    <property type="project" value="UniProtKB-KW"/>
</dbReference>
<dbReference type="SUPFAM" id="SSF51735">
    <property type="entry name" value="NAD(P)-binding Rossmann-fold domains"/>
    <property type="match status" value="1"/>
</dbReference>
<dbReference type="InterPro" id="IPR001509">
    <property type="entry name" value="Epimerase_deHydtase"/>
</dbReference>
<dbReference type="PANTHER" id="PTHR43245">
    <property type="entry name" value="BIFUNCTIONAL POLYMYXIN RESISTANCE PROTEIN ARNA"/>
    <property type="match status" value="1"/>
</dbReference>
<feature type="domain" description="SPW repeat-containing integral membrane" evidence="12">
    <location>
        <begin position="393"/>
        <end position="486"/>
    </location>
</feature>
<keyword evidence="3 10" id="KW-0812">Transmembrane</keyword>
<evidence type="ECO:0000256" key="7">
    <source>
        <dbReference type="ARBA" id="ARBA00023136"/>
    </source>
</evidence>
<evidence type="ECO:0000256" key="3">
    <source>
        <dbReference type="ARBA" id="ARBA00022692"/>
    </source>
</evidence>
<keyword evidence="6" id="KW-0560">Oxidoreductase</keyword>
<dbReference type="InterPro" id="IPR036291">
    <property type="entry name" value="NAD(P)-bd_dom_sf"/>
</dbReference>
<evidence type="ECO:0000313" key="14">
    <source>
        <dbReference type="EMBL" id="KAA9006813.1"/>
    </source>
</evidence>
<evidence type="ECO:0000259" key="12">
    <source>
        <dbReference type="Pfam" id="PF03779"/>
    </source>
</evidence>
<evidence type="ECO:0000256" key="4">
    <source>
        <dbReference type="ARBA" id="ARBA00022719"/>
    </source>
</evidence>
<feature type="transmembrane region" description="Helical" evidence="10">
    <location>
        <begin position="476"/>
        <end position="499"/>
    </location>
</feature>
<dbReference type="EMBL" id="VYQE01000004">
    <property type="protein sequence ID" value="KAA9006813.1"/>
    <property type="molecule type" value="Genomic_DNA"/>
</dbReference>
<evidence type="ECO:0000313" key="15">
    <source>
        <dbReference type="Proteomes" id="UP000326554"/>
    </source>
</evidence>
<feature type="transmembrane region" description="Helical" evidence="10">
    <location>
        <begin position="747"/>
        <end position="767"/>
    </location>
</feature>
<keyword evidence="8" id="KW-1015">Disulfide bond</keyword>
<feature type="domain" description="NAD-dependent epimerase/dehydratase" evidence="11">
    <location>
        <begin position="11"/>
        <end position="232"/>
    </location>
</feature>
<evidence type="ECO:0000256" key="9">
    <source>
        <dbReference type="ARBA" id="ARBA00023284"/>
    </source>
</evidence>
<dbReference type="Pfam" id="PF07884">
    <property type="entry name" value="VKOR"/>
    <property type="match status" value="1"/>
</dbReference>
<gene>
    <name evidence="14" type="ORF">F3S47_13625</name>
</gene>
<dbReference type="Gene3D" id="1.20.1440.130">
    <property type="entry name" value="VKOR domain"/>
    <property type="match status" value="1"/>
</dbReference>
<feature type="transmembrane region" description="Helical" evidence="10">
    <location>
        <begin position="392"/>
        <end position="412"/>
    </location>
</feature>
<feature type="transmembrane region" description="Helical" evidence="10">
    <location>
        <begin position="606"/>
        <end position="628"/>
    </location>
</feature>
<keyword evidence="7 10" id="KW-0472">Membrane</keyword>
<evidence type="ECO:0000256" key="8">
    <source>
        <dbReference type="ARBA" id="ARBA00023157"/>
    </source>
</evidence>
<feature type="transmembrane region" description="Helical" evidence="10">
    <location>
        <begin position="444"/>
        <end position="464"/>
    </location>
</feature>
<comment type="caution">
    <text evidence="14">The sequence shown here is derived from an EMBL/GenBank/DDBJ whole genome shotgun (WGS) entry which is preliminary data.</text>
</comment>
<dbReference type="AlphaFoldDB" id="A0A5J5GGF0"/>
<proteinExistence type="inferred from homology"/>
<dbReference type="InterPro" id="IPR050177">
    <property type="entry name" value="Lipid_A_modif_metabolic_enz"/>
</dbReference>
<feature type="transmembrane region" description="Helical" evidence="10">
    <location>
        <begin position="635"/>
        <end position="655"/>
    </location>
</feature>
<keyword evidence="9" id="KW-0676">Redox-active center</keyword>
<reference evidence="14 15" key="1">
    <citation type="submission" date="2019-09" db="EMBL/GenBank/DDBJ databases">
        <authorList>
            <person name="Park J.-S."/>
            <person name="Choi H.-J."/>
        </authorList>
    </citation>
    <scope>NUCLEOTIDE SEQUENCE [LARGE SCALE GENOMIC DNA]</scope>
    <source>
        <strain evidence="14 15">176SS1-4</strain>
    </source>
</reference>
<comment type="subcellular location">
    <subcellularLocation>
        <location evidence="1">Membrane</location>
        <topology evidence="1">Multi-pass membrane protein</topology>
    </subcellularLocation>
</comment>
<evidence type="ECO:0000256" key="2">
    <source>
        <dbReference type="ARBA" id="ARBA00006214"/>
    </source>
</evidence>
<evidence type="ECO:0000256" key="1">
    <source>
        <dbReference type="ARBA" id="ARBA00004141"/>
    </source>
</evidence>
<dbReference type="InterPro" id="IPR012932">
    <property type="entry name" value="VKOR"/>
</dbReference>
<dbReference type="GO" id="GO:0016491">
    <property type="term" value="F:oxidoreductase activity"/>
    <property type="evidence" value="ECO:0007669"/>
    <property type="project" value="UniProtKB-KW"/>
</dbReference>
<dbReference type="Pfam" id="PF01370">
    <property type="entry name" value="Epimerase"/>
    <property type="match status" value="1"/>
</dbReference>
<feature type="transmembrane region" description="Helical" evidence="10">
    <location>
        <begin position="520"/>
        <end position="541"/>
    </location>
</feature>
<feature type="transmembrane region" description="Helical" evidence="10">
    <location>
        <begin position="714"/>
        <end position="735"/>
    </location>
</feature>
<evidence type="ECO:0000259" key="13">
    <source>
        <dbReference type="Pfam" id="PF07884"/>
    </source>
</evidence>
<accession>A0A5J5GGF0</accession>
<dbReference type="InterPro" id="IPR038354">
    <property type="entry name" value="VKOR_sf"/>
</dbReference>
<dbReference type="Gene3D" id="3.40.50.720">
    <property type="entry name" value="NAD(P)-binding Rossmann-like Domain"/>
    <property type="match status" value="1"/>
</dbReference>
<sequence>MSSPDPSKPVILITGIGGSVGQALVEVLSPDYQVVGLERDVDPGATTPVIEGDLTDDAAMELAMREIEDRFGTKLASVIHLAAYFDFTGQKSDAYDAVNVEGTRRLLRSIERFDVEQFVYTSTMLVHEPQQVGQTIDEDTPVDPGWAYPESKAETEEVITEERKAIPTVRLRLAGLYDDMTAVPTLSHQIARIYDRDMKAHFYSGDLGTGQAFIHADDMKDAVRRVVDRRAELGEDCTILLGETNSVSYQALQERIADLIHGQSHWRTITVPQSIARFGAWVETKSEPLVPDAFDEGDKPFIRPFMIDMASDHYALDTAKARELLDWEPKNRIEDKLETIVDNLKADPNKWYRANGIRPPVWMRSAKERGINAETLRSDYEQEIRKRHRSGLWAHWVNVGLAIWIITSPPIIGLDDPWMIASDLVAGTLLLACAVLSMSWRFGAARYGAAVIGLWLMFAPLIFWTDNGAAYLNGTLVGMLVTGLALGVSTVPGVSPAALMTGPVTPKGWSYTPSDWFQRIPVIALAVVGLIISRYLGAYQLETIPGVWDPLFDGTVPNKNGSEDIVTSSVSEAWPVPDAGVGALTYALEIIVGAIGSNRRWRTMPWLTVAFGVMIVPLGAISIFFIVIQPILIGTYCTLCLIAAAAMLIQIPYSVDELVATGQFLVRRHKAGQPWLRVFFTGDTDEGPDEHVTDDFERGPGPIFREMVTGGMSLPWTMGVSMIIGVALMLSPLLLTWENGLSPVNHIVGALVLTVSVTALASVLRLARYLNGLLGLVLIFAPFMTGAGLWLMLIEAATGVALILLCLPRGDVGKSSYGSWDKYIR</sequence>
<keyword evidence="5 10" id="KW-1133">Transmembrane helix</keyword>
<dbReference type="GO" id="GO:0016020">
    <property type="term" value="C:membrane"/>
    <property type="evidence" value="ECO:0007669"/>
    <property type="project" value="UniProtKB-SubCell"/>
</dbReference>
<organism evidence="14 15">
    <name type="scientific">Histidinibacterium aquaticum</name>
    <dbReference type="NCBI Taxonomy" id="2613962"/>
    <lineage>
        <taxon>Bacteria</taxon>
        <taxon>Pseudomonadati</taxon>
        <taxon>Pseudomonadota</taxon>
        <taxon>Alphaproteobacteria</taxon>
        <taxon>Rhodobacterales</taxon>
        <taxon>Paracoccaceae</taxon>
        <taxon>Histidinibacterium</taxon>
    </lineage>
</organism>
<protein>
    <submittedName>
        <fullName evidence="14">NAD-dependent epimerase/dehydratase family protein</fullName>
    </submittedName>
</protein>
<dbReference type="RefSeq" id="WP_150445831.1">
    <property type="nucleotide sequence ID" value="NZ_VYQE01000004.1"/>
</dbReference>
<dbReference type="Proteomes" id="UP000326554">
    <property type="component" value="Unassembled WGS sequence"/>
</dbReference>
<feature type="domain" description="Vitamin K epoxide reductase" evidence="13">
    <location>
        <begin position="521"/>
        <end position="654"/>
    </location>
</feature>
<keyword evidence="15" id="KW-1185">Reference proteome</keyword>
<evidence type="ECO:0000259" key="11">
    <source>
        <dbReference type="Pfam" id="PF01370"/>
    </source>
</evidence>
<evidence type="ECO:0000256" key="5">
    <source>
        <dbReference type="ARBA" id="ARBA00022989"/>
    </source>
</evidence>
<dbReference type="CDD" id="cd12919">
    <property type="entry name" value="VKOR_2"/>
    <property type="match status" value="1"/>
</dbReference>
<feature type="domain" description="SPW repeat-containing integral membrane" evidence="12">
    <location>
        <begin position="716"/>
        <end position="805"/>
    </location>
</feature>
<dbReference type="InterPro" id="IPR005530">
    <property type="entry name" value="SPW"/>
</dbReference>
<evidence type="ECO:0000256" key="10">
    <source>
        <dbReference type="SAM" id="Phobius"/>
    </source>
</evidence>
<dbReference type="Pfam" id="PF03779">
    <property type="entry name" value="SPW"/>
    <property type="match status" value="2"/>
</dbReference>